<dbReference type="WBParaSite" id="RSKR_0000293200.1">
    <property type="protein sequence ID" value="RSKR_0000293200.1"/>
    <property type="gene ID" value="RSKR_0000293200"/>
</dbReference>
<sequence>MVLTVYPKLNILALFILPLLCVSGLIGNILVCIAISINPKLHNVTNYFLFSLAIADLLVCVIVMPFSIFVEVRDGKFDGRSWNWNFELCLTYMGADVYLCSASIVHMTMISIDRYIGISKPLAARNRSKTTILLKILLVWVITAIITSPIIVLSLWDHSNILYDSVCLIRNRYYMVYGSTLIFLIPFLVMLLAYFKTTRLLGNQKLSSSFETSSRNGNGLRRTIQRKKKKIEDGKRCDCVKDSREMKPLMENESNENINTHRSTTDFRTAVLMRSLSRHLIKRYALLPRSSSVESEVKASKVLRIVFGCFFICWSPFFVNNFLAGFCGSLCEPPPWVGVLFLWLGFCSSIVNPIIYTIFNKKFRQTFLQILKCHRANKGTGSEEQKRSFRTSSRNYAYMAGGENNTTGLIRGKKSALTDSGKYGYIFQNVPYAAAPINSLRFEMPQQPLPWQGIRDATSYGNVCLWNSTQSKHDPYYGRMDEDCLNLNIYVSPNCLTKGSCPTVLFIHGGAFTFTSPQLNEEATLIENFASNGRDVIFISLNFRYGIFGFLNLNYKLDLSIPKNQGMFDIIAALKFIKKEIRTFGGDPAKVTLQGHSSGAICASSVYLSEKAKGLFSNAILMSGNLLQSTFVNNNQNISRVIAGEGGCAFIDTNWDSLKEVEDVIGCLKKLDGVKLVGLQYQAEKFGLRINGPILDYGPEALFGKSLDVIRQQFPNVPLMIGTTKMEDLSSNPTLLDKFKRVIPERLNDLCNYAVSFRNYKNQTNALNECIKRYSSDHLQAQQIINELNYFSTLLRDARSAVISNASVYVYSFEYQYVMGAFDTYGEMIPKELRPLHSEELPYITGNHKGVFMEKDYKVRDIVSELFVNFIKTGNPTTVNAKFDKYNPITNNYFLIDFDANYSMAGMKMNYHKDTDEYFNKLLMNVTGGFTDNLDEERIVKAQIQIMTGNGEVEFPLITYGREFYEGKAFLALKSSATTQTIPMSNSPNSIGITAMTIIGIVLLIFIGCLSRKTLIAKKNIAGYETFT</sequence>
<organism evidence="1 2">
    <name type="scientific">Rhabditophanes sp. KR3021</name>
    <dbReference type="NCBI Taxonomy" id="114890"/>
    <lineage>
        <taxon>Eukaryota</taxon>
        <taxon>Metazoa</taxon>
        <taxon>Ecdysozoa</taxon>
        <taxon>Nematoda</taxon>
        <taxon>Chromadorea</taxon>
        <taxon>Rhabditida</taxon>
        <taxon>Tylenchina</taxon>
        <taxon>Panagrolaimomorpha</taxon>
        <taxon>Strongyloidoidea</taxon>
        <taxon>Alloionematidae</taxon>
        <taxon>Rhabditophanes</taxon>
    </lineage>
</organism>
<evidence type="ECO:0000313" key="1">
    <source>
        <dbReference type="Proteomes" id="UP000095286"/>
    </source>
</evidence>
<proteinExistence type="predicted"/>
<evidence type="ECO:0000313" key="2">
    <source>
        <dbReference type="WBParaSite" id="RSKR_0000293200.1"/>
    </source>
</evidence>
<protein>
    <submittedName>
        <fullName evidence="2">G_PROTEIN_RECEP_F1_2 domain-containing protein</fullName>
    </submittedName>
</protein>
<name>A0AC35TQ45_9BILA</name>
<dbReference type="Proteomes" id="UP000095286">
    <property type="component" value="Unplaced"/>
</dbReference>
<reference evidence="2" key="1">
    <citation type="submission" date="2016-11" db="UniProtKB">
        <authorList>
            <consortium name="WormBaseParasite"/>
        </authorList>
    </citation>
    <scope>IDENTIFICATION</scope>
    <source>
        <strain evidence="2">KR3021</strain>
    </source>
</reference>
<accession>A0AC35TQ45</accession>